<dbReference type="InterPro" id="IPR050471">
    <property type="entry name" value="AB_hydrolase"/>
</dbReference>
<dbReference type="PRINTS" id="PR00111">
    <property type="entry name" value="ABHYDROLASE"/>
</dbReference>
<dbReference type="Gene3D" id="3.40.50.1820">
    <property type="entry name" value="alpha/beta hydrolase"/>
    <property type="match status" value="1"/>
</dbReference>
<dbReference type="InterPro" id="IPR029058">
    <property type="entry name" value="AB_hydrolase_fold"/>
</dbReference>
<feature type="domain" description="AB hydrolase-1" evidence="1">
    <location>
        <begin position="25"/>
        <end position="265"/>
    </location>
</feature>
<dbReference type="InterPro" id="IPR000073">
    <property type="entry name" value="AB_hydrolase_1"/>
</dbReference>
<keyword evidence="3" id="KW-1185">Reference proteome</keyword>
<name>U6SPU2_9BACI</name>
<dbReference type="PATRIC" id="fig|1188261.3.peg.1318"/>
<sequence>MKRSVETVTINDLTMEYSIIGEGAPIVVMHGGHSNCLEEFGYQALIEEGYSIITPSRPGYGATSKEIGESLAVACEHYVSLIRHLKLGKVHVIAMSAGGPSGIYFAAAYPEYVKSLTLQSAVTKEWLQPEDKEYRAAKVLFHPRAEKYTWKLISKMNNSFPQFIFKQMFSSFSILNYNEARDKWSEHDIEAVRKMNNRQRSGSGFFIDLAQVNDLTISDLKSVQCPTLIMHSEHDGSVPIDHAHYAKKHIENSELCVLNSWGHLIWLGHSSEYVHRKFMHFLTDYN</sequence>
<dbReference type="Pfam" id="PF00561">
    <property type="entry name" value="Abhydrolase_1"/>
    <property type="match status" value="1"/>
</dbReference>
<dbReference type="SUPFAM" id="SSF53474">
    <property type="entry name" value="alpha/beta-Hydrolases"/>
    <property type="match status" value="1"/>
</dbReference>
<evidence type="ECO:0000259" key="1">
    <source>
        <dbReference type="Pfam" id="PF00561"/>
    </source>
</evidence>
<dbReference type="RefSeq" id="WP_022627650.1">
    <property type="nucleotide sequence ID" value="NZ_ATAE01000018.1"/>
</dbReference>
<proteinExistence type="predicted"/>
<evidence type="ECO:0000313" key="2">
    <source>
        <dbReference type="EMBL" id="ERN53749.1"/>
    </source>
</evidence>
<dbReference type="PANTHER" id="PTHR43433:SF1">
    <property type="entry name" value="BLL5160 PROTEIN"/>
    <property type="match status" value="1"/>
</dbReference>
<evidence type="ECO:0000313" key="3">
    <source>
        <dbReference type="Proteomes" id="UP000017170"/>
    </source>
</evidence>
<protein>
    <recommendedName>
        <fullName evidence="1">AB hydrolase-1 domain-containing protein</fullName>
    </recommendedName>
</protein>
<accession>U6SPU2</accession>
<gene>
    <name evidence="2" type="ORF">A33I_09730</name>
</gene>
<comment type="caution">
    <text evidence="2">The sequence shown here is derived from an EMBL/GenBank/DDBJ whole genome shotgun (WGS) entry which is preliminary data.</text>
</comment>
<dbReference type="EMBL" id="ATAE01000018">
    <property type="protein sequence ID" value="ERN53749.1"/>
    <property type="molecule type" value="Genomic_DNA"/>
</dbReference>
<dbReference type="PANTHER" id="PTHR43433">
    <property type="entry name" value="HYDROLASE, ALPHA/BETA FOLD FAMILY PROTEIN"/>
    <property type="match status" value="1"/>
</dbReference>
<reference evidence="2 3" key="1">
    <citation type="journal article" date="2013" name="Genome Announc.">
        <title>Genome Sequence of the Extreme Obligate Alkaliphile Bacillus marmarensis Strain DSM 21297.</title>
        <authorList>
            <person name="Wernick D.G."/>
            <person name="Choi K.Y."/>
            <person name="Tat C.A."/>
            <person name="Lafontaine Rivera J.G."/>
            <person name="Liao J.C."/>
        </authorList>
    </citation>
    <scope>NUCLEOTIDE SEQUENCE [LARGE SCALE GENOMIC DNA]</scope>
    <source>
        <strain evidence="2 3">DSM 21297</strain>
    </source>
</reference>
<dbReference type="Proteomes" id="UP000017170">
    <property type="component" value="Unassembled WGS sequence"/>
</dbReference>
<organism evidence="2 3">
    <name type="scientific">Alkalihalophilus marmarensis DSM 21297</name>
    <dbReference type="NCBI Taxonomy" id="1188261"/>
    <lineage>
        <taxon>Bacteria</taxon>
        <taxon>Bacillati</taxon>
        <taxon>Bacillota</taxon>
        <taxon>Bacilli</taxon>
        <taxon>Bacillales</taxon>
        <taxon>Bacillaceae</taxon>
        <taxon>Alkalihalophilus</taxon>
    </lineage>
</organism>
<dbReference type="AlphaFoldDB" id="U6SPU2"/>